<dbReference type="GO" id="GO:0005524">
    <property type="term" value="F:ATP binding"/>
    <property type="evidence" value="ECO:0007669"/>
    <property type="project" value="UniProtKB-KW"/>
</dbReference>
<dbReference type="InterPro" id="IPR015824">
    <property type="entry name" value="Phosphoglycerate_kinase_N"/>
</dbReference>
<dbReference type="GO" id="GO:0004618">
    <property type="term" value="F:phosphoglycerate kinase activity"/>
    <property type="evidence" value="ECO:0007669"/>
    <property type="project" value="UniProtKB-UniRule"/>
</dbReference>
<gene>
    <name evidence="9 13" type="primary">pgk</name>
    <name evidence="15" type="ORF">ENL48_01115</name>
    <name evidence="14" type="ORF">ENT89_06145</name>
    <name evidence="13" type="ORF">ENX77_04115</name>
</gene>
<comment type="subunit">
    <text evidence="9">Monomer.</text>
</comment>
<feature type="binding site" evidence="9">
    <location>
        <position position="156"/>
    </location>
    <ligand>
        <name>substrate</name>
    </ligand>
</feature>
<evidence type="ECO:0000256" key="8">
    <source>
        <dbReference type="ARBA" id="ARBA00022840"/>
    </source>
</evidence>
<dbReference type="PANTHER" id="PTHR11406:SF23">
    <property type="entry name" value="PHOSPHOGLYCERATE KINASE 1, CHLOROPLASTIC-RELATED"/>
    <property type="match status" value="1"/>
</dbReference>
<organism evidence="13">
    <name type="scientific">Geoglobus ahangari</name>
    <dbReference type="NCBI Taxonomy" id="113653"/>
    <lineage>
        <taxon>Archaea</taxon>
        <taxon>Methanobacteriati</taxon>
        <taxon>Methanobacteriota</taxon>
        <taxon>Archaeoglobi</taxon>
        <taxon>Archaeoglobales</taxon>
        <taxon>Archaeoglobaceae</taxon>
        <taxon>Geoglobus</taxon>
    </lineage>
</organism>
<feature type="binding site" evidence="9">
    <location>
        <position position="116"/>
    </location>
    <ligand>
        <name>substrate</name>
    </ligand>
</feature>
<dbReference type="Gene3D" id="3.40.50.1260">
    <property type="entry name" value="Phosphoglycerate kinase, N-terminal domain"/>
    <property type="match status" value="2"/>
</dbReference>
<protein>
    <recommendedName>
        <fullName evidence="4 9">Phosphoglycerate kinase</fullName>
        <ecNumber evidence="3 9">2.7.2.3</ecNumber>
    </recommendedName>
</protein>
<evidence type="ECO:0000313" key="14">
    <source>
        <dbReference type="EMBL" id="HGU59713.1"/>
    </source>
</evidence>
<reference evidence="13" key="1">
    <citation type="journal article" date="2020" name="mSystems">
        <title>Genome- and Community-Level Interaction Insights into Carbon Utilization and Element Cycling Functions of Hydrothermarchaeota in Hydrothermal Sediment.</title>
        <authorList>
            <person name="Zhou Z."/>
            <person name="Liu Y."/>
            <person name="Xu W."/>
            <person name="Pan J."/>
            <person name="Luo Z.H."/>
            <person name="Li M."/>
        </authorList>
    </citation>
    <scope>NUCLEOTIDE SEQUENCE [LARGE SCALE GENOMIC DNA]</scope>
    <source>
        <strain evidence="15">SpSt-10</strain>
        <strain evidence="14">SpSt-62</strain>
        <strain evidence="13">SpSt-97</strain>
    </source>
</reference>
<dbReference type="EMBL" id="DRUC01000017">
    <property type="protein sequence ID" value="HHF47841.1"/>
    <property type="molecule type" value="Genomic_DNA"/>
</dbReference>
<dbReference type="Pfam" id="PF00162">
    <property type="entry name" value="PGK"/>
    <property type="match status" value="1"/>
</dbReference>
<feature type="binding site" evidence="10">
    <location>
        <position position="38"/>
    </location>
    <ligand>
        <name>(2R)-3-phosphoglycerate</name>
        <dbReference type="ChEBI" id="CHEBI:58272"/>
    </ligand>
</feature>
<dbReference type="AlphaFoldDB" id="A0A7C3UHR0"/>
<evidence type="ECO:0000256" key="7">
    <source>
        <dbReference type="ARBA" id="ARBA00022777"/>
    </source>
</evidence>
<evidence type="ECO:0000256" key="3">
    <source>
        <dbReference type="ARBA" id="ARBA00013061"/>
    </source>
</evidence>
<keyword evidence="6 9" id="KW-0547">Nucleotide-binding</keyword>
<comment type="similarity">
    <text evidence="2 9 12">Belongs to the phosphoglycerate kinase family.</text>
</comment>
<evidence type="ECO:0000256" key="11">
    <source>
        <dbReference type="PIRSR" id="PIRSR000724-2"/>
    </source>
</evidence>
<evidence type="ECO:0000313" key="15">
    <source>
        <dbReference type="EMBL" id="HHF47841.1"/>
    </source>
</evidence>
<keyword evidence="9" id="KW-0324">Glycolysis</keyword>
<evidence type="ECO:0000256" key="1">
    <source>
        <dbReference type="ARBA" id="ARBA00000642"/>
    </source>
</evidence>
<evidence type="ECO:0000313" key="13">
    <source>
        <dbReference type="EMBL" id="HGE66295.1"/>
    </source>
</evidence>
<feature type="binding site" evidence="9 10">
    <location>
        <begin position="23"/>
        <end position="25"/>
    </location>
    <ligand>
        <name>substrate</name>
    </ligand>
</feature>
<evidence type="ECO:0000256" key="4">
    <source>
        <dbReference type="ARBA" id="ARBA00016471"/>
    </source>
</evidence>
<proteinExistence type="inferred from homology"/>
<evidence type="ECO:0000256" key="12">
    <source>
        <dbReference type="RuleBase" id="RU000532"/>
    </source>
</evidence>
<comment type="caution">
    <text evidence="13">The sequence shown here is derived from an EMBL/GenBank/DDBJ whole genome shotgun (WGS) entry which is preliminary data.</text>
</comment>
<dbReference type="PRINTS" id="PR00477">
    <property type="entry name" value="PHGLYCKINASE"/>
</dbReference>
<comment type="subcellular location">
    <subcellularLocation>
        <location evidence="9">Cytoplasm</location>
    </subcellularLocation>
</comment>
<keyword evidence="5 9" id="KW-0808">Transferase</keyword>
<evidence type="ECO:0000256" key="9">
    <source>
        <dbReference type="HAMAP-Rule" id="MF_00145"/>
    </source>
</evidence>
<name>A0A7C3UHR0_9EURY</name>
<accession>A0A7C3UHR0</accession>
<dbReference type="EMBL" id="DTPI01000028">
    <property type="protein sequence ID" value="HGE66295.1"/>
    <property type="molecule type" value="Genomic_DNA"/>
</dbReference>
<sequence>MIEELPTLSDVNYDGKSVLMRIDINAPIVNSEILDTTRFKSHAKTIKELENTKLVLIAHQSRPGKKDFTTLEKHAEVLSKIINKEVVYIDELFSSRVLKKIKEMSVGETILLENVRFYSEETLIKTPEEHARSHIVTRLSKYFDLYVNDAFSASHRAQASLVGFPVVLPSVIGRLVEKEVVALSKALKSEGSKIFVLGGAKISDSVKVLKNVLLNQIADKVILTGVVANYFLMLSGIDIGEKNAKIVEDNKEDVNDDEMKEILEKFRDKILLPKDFGVEINGERKDISLDEFLKMSNKPMIKDIGIETISEFANEILNYDIAVINGPAGVFEEDDFALGTFEILRAISRTKYSVIGGGHISTAARLAGLENKVSHLSTGGGASISFLSGEKLIALEVIKKYWKEKWSRYFHRL</sequence>
<dbReference type="SUPFAM" id="SSF53748">
    <property type="entry name" value="Phosphoglycerate kinase"/>
    <property type="match status" value="1"/>
</dbReference>
<dbReference type="FunFam" id="3.40.50.1260:FF:000006">
    <property type="entry name" value="Phosphoglycerate kinase"/>
    <property type="match status" value="1"/>
</dbReference>
<dbReference type="PANTHER" id="PTHR11406">
    <property type="entry name" value="PHOSPHOGLYCERATE KINASE"/>
    <property type="match status" value="1"/>
</dbReference>
<comment type="catalytic activity">
    <reaction evidence="1 9 12">
        <text>(2R)-3-phosphoglycerate + ATP = (2R)-3-phospho-glyceroyl phosphate + ADP</text>
        <dbReference type="Rhea" id="RHEA:14801"/>
        <dbReference type="ChEBI" id="CHEBI:30616"/>
        <dbReference type="ChEBI" id="CHEBI:57604"/>
        <dbReference type="ChEBI" id="CHEBI:58272"/>
        <dbReference type="ChEBI" id="CHEBI:456216"/>
        <dbReference type="EC" id="2.7.2.3"/>
    </reaction>
</comment>
<keyword evidence="9" id="KW-0963">Cytoplasm</keyword>
<feature type="binding site" evidence="9 10">
    <location>
        <begin position="59"/>
        <end position="62"/>
    </location>
    <ligand>
        <name>substrate</name>
    </ligand>
</feature>
<comment type="caution">
    <text evidence="9">Lacks conserved residue(s) required for the propagation of feature annotation.</text>
</comment>
<feature type="binding site" evidence="9 11">
    <location>
        <position position="332"/>
    </location>
    <ligand>
        <name>ATP</name>
        <dbReference type="ChEBI" id="CHEBI:30616"/>
    </ligand>
</feature>
<feature type="binding site" evidence="9">
    <location>
        <position position="38"/>
    </location>
    <ligand>
        <name>substrate</name>
    </ligand>
</feature>
<dbReference type="HAMAP" id="MF_00145">
    <property type="entry name" value="Phosphoglyc_kinase"/>
    <property type="match status" value="1"/>
</dbReference>
<dbReference type="PIRSF" id="PIRSF000724">
    <property type="entry name" value="Pgk"/>
    <property type="match status" value="1"/>
</dbReference>
<dbReference type="GO" id="GO:0006096">
    <property type="term" value="P:glycolytic process"/>
    <property type="evidence" value="ECO:0007669"/>
    <property type="project" value="UniProtKB-UniRule"/>
</dbReference>
<feature type="binding site" evidence="10">
    <location>
        <position position="156"/>
    </location>
    <ligand>
        <name>(2R)-3-phosphoglycerate</name>
        <dbReference type="ChEBI" id="CHEBI:58272"/>
    </ligand>
</feature>
<feature type="binding site" evidence="10">
    <location>
        <position position="116"/>
    </location>
    <ligand>
        <name>(2R)-3-phosphoglycerate</name>
        <dbReference type="ChEBI" id="CHEBI:58272"/>
    </ligand>
</feature>
<evidence type="ECO:0000256" key="2">
    <source>
        <dbReference type="ARBA" id="ARBA00008982"/>
    </source>
</evidence>
<evidence type="ECO:0000256" key="6">
    <source>
        <dbReference type="ARBA" id="ARBA00022741"/>
    </source>
</evidence>
<comment type="pathway">
    <text evidence="9">Carbohydrate degradation; glycolysis; pyruvate from D-glyceraldehyde 3-phosphate: step 2/5.</text>
</comment>
<evidence type="ECO:0000256" key="5">
    <source>
        <dbReference type="ARBA" id="ARBA00022679"/>
    </source>
</evidence>
<keyword evidence="7 9" id="KW-0418">Kinase</keyword>
<dbReference type="InterPro" id="IPR036043">
    <property type="entry name" value="Phosphoglycerate_kinase_sf"/>
</dbReference>
<dbReference type="GO" id="GO:0043531">
    <property type="term" value="F:ADP binding"/>
    <property type="evidence" value="ECO:0007669"/>
    <property type="project" value="TreeGrafter"/>
</dbReference>
<evidence type="ECO:0000256" key="10">
    <source>
        <dbReference type="PIRSR" id="PIRSR000724-1"/>
    </source>
</evidence>
<dbReference type="GO" id="GO:0005829">
    <property type="term" value="C:cytosol"/>
    <property type="evidence" value="ECO:0007669"/>
    <property type="project" value="TreeGrafter"/>
</dbReference>
<dbReference type="UniPathway" id="UPA00109">
    <property type="reaction ID" value="UER00185"/>
</dbReference>
<keyword evidence="8 9" id="KW-0067">ATP-binding</keyword>
<feature type="binding site" evidence="9">
    <location>
        <begin position="357"/>
        <end position="360"/>
    </location>
    <ligand>
        <name>ATP</name>
        <dbReference type="ChEBI" id="CHEBI:30616"/>
    </ligand>
</feature>
<dbReference type="InterPro" id="IPR001576">
    <property type="entry name" value="Phosphoglycerate_kinase"/>
</dbReference>
<dbReference type="EMBL" id="DTAK01000044">
    <property type="protein sequence ID" value="HGU59713.1"/>
    <property type="molecule type" value="Genomic_DNA"/>
</dbReference>
<dbReference type="GO" id="GO:0006094">
    <property type="term" value="P:gluconeogenesis"/>
    <property type="evidence" value="ECO:0007669"/>
    <property type="project" value="TreeGrafter"/>
</dbReference>
<dbReference type="EC" id="2.7.2.3" evidence="3 9"/>